<gene>
    <name evidence="14 18" type="primary">murC</name>
    <name evidence="18" type="ORF">HYPDE_23753</name>
</gene>
<evidence type="ECO:0000313" key="19">
    <source>
        <dbReference type="Proteomes" id="UP000005952"/>
    </source>
</evidence>
<dbReference type="STRING" id="670307.HYPDE_23753"/>
<dbReference type="Pfam" id="PF02875">
    <property type="entry name" value="Mur_ligase_C"/>
    <property type="match status" value="1"/>
</dbReference>
<dbReference type="eggNOG" id="COG0773">
    <property type="taxonomic scope" value="Bacteria"/>
</dbReference>
<dbReference type="Proteomes" id="UP000005952">
    <property type="component" value="Chromosome"/>
</dbReference>
<evidence type="ECO:0000256" key="3">
    <source>
        <dbReference type="ARBA" id="ARBA00012211"/>
    </source>
</evidence>
<dbReference type="GO" id="GO:0008763">
    <property type="term" value="F:UDP-N-acetylmuramate-L-alanine ligase activity"/>
    <property type="evidence" value="ECO:0007669"/>
    <property type="project" value="UniProtKB-UniRule"/>
</dbReference>
<evidence type="ECO:0000313" key="18">
    <source>
        <dbReference type="EMBL" id="AGK56436.1"/>
    </source>
</evidence>
<feature type="domain" description="Mur ligase N-terminal catalytic" evidence="15">
    <location>
        <begin position="32"/>
        <end position="129"/>
    </location>
</feature>
<dbReference type="GO" id="GO:0051301">
    <property type="term" value="P:cell division"/>
    <property type="evidence" value="ECO:0007669"/>
    <property type="project" value="UniProtKB-KW"/>
</dbReference>
<proteinExistence type="inferred from homology"/>
<evidence type="ECO:0000256" key="4">
    <source>
        <dbReference type="ARBA" id="ARBA00022490"/>
    </source>
</evidence>
<organism evidence="18 19">
    <name type="scientific">Hyphomicrobium denitrificans 1NES1</name>
    <dbReference type="NCBI Taxonomy" id="670307"/>
    <lineage>
        <taxon>Bacteria</taxon>
        <taxon>Pseudomonadati</taxon>
        <taxon>Pseudomonadota</taxon>
        <taxon>Alphaproteobacteria</taxon>
        <taxon>Hyphomicrobiales</taxon>
        <taxon>Hyphomicrobiaceae</taxon>
        <taxon>Hyphomicrobium</taxon>
    </lineage>
</organism>
<keyword evidence="19" id="KW-1185">Reference proteome</keyword>
<dbReference type="InterPro" id="IPR005758">
    <property type="entry name" value="UDP-N-AcMur_Ala_ligase_MurC"/>
</dbReference>
<keyword evidence="5 14" id="KW-0436">Ligase</keyword>
<evidence type="ECO:0000259" key="16">
    <source>
        <dbReference type="Pfam" id="PF02875"/>
    </source>
</evidence>
<sequence length="500" mass="53760">MSIITRDFSECDADFTTRIPLSMQMPRDIGPFHIIGIGGIGMSAIAEILVAKGYTVQGSDQKESANVKRLRSKGIRVFVGHDPVNLIGARYVVISTAVKPFNPELIAARQKGLTIIRRAEILAELMRLYSTISVTGTHGKTTTTSLLSHIFTEAGEEPTVITGGIINSWGSNARLGQGKWMIVEADESDGTFTRLPTEIGIVTNIDPEHLDYFGSVEAMHREYEAFLRNIPFFGLAVACIDHPVVRDMVERLNLRADGRRLLTYGQSKDADLVLQSIRIEGNTTYFDATLTALVKGGARKLKDWSVPIPGAHNALNALAAIAVATQAGLDDAKIKAAMAGFSGVKRRFQFTGEWNGIGIYDDYGHHPAEIAAVLAAARGGAKGKVIAVVEPHRFTRVRDLFEDFARCFKDADHVIVAPLYTAGEPPIAGIDNQALASRIATAGRRSAEAVEEPTGIVPAIKRIAVPGDIVVCLGAGNSTDWAHALPDWLAGTAQRAGSAA</sequence>
<evidence type="ECO:0000256" key="2">
    <source>
        <dbReference type="ARBA" id="ARBA00004752"/>
    </source>
</evidence>
<evidence type="ECO:0000256" key="10">
    <source>
        <dbReference type="ARBA" id="ARBA00022984"/>
    </source>
</evidence>
<feature type="domain" description="Mur ligase C-terminal" evidence="16">
    <location>
        <begin position="346"/>
        <end position="476"/>
    </location>
</feature>
<dbReference type="GO" id="GO:0009252">
    <property type="term" value="P:peptidoglycan biosynthetic process"/>
    <property type="evidence" value="ECO:0007669"/>
    <property type="project" value="UniProtKB-UniRule"/>
</dbReference>
<dbReference type="Gene3D" id="3.40.1190.10">
    <property type="entry name" value="Mur-like, catalytic domain"/>
    <property type="match status" value="1"/>
</dbReference>
<evidence type="ECO:0000259" key="17">
    <source>
        <dbReference type="Pfam" id="PF08245"/>
    </source>
</evidence>
<evidence type="ECO:0000256" key="9">
    <source>
        <dbReference type="ARBA" id="ARBA00022960"/>
    </source>
</evidence>
<dbReference type="NCBIfam" id="TIGR01082">
    <property type="entry name" value="murC"/>
    <property type="match status" value="1"/>
</dbReference>
<dbReference type="GO" id="GO:0005524">
    <property type="term" value="F:ATP binding"/>
    <property type="evidence" value="ECO:0007669"/>
    <property type="project" value="UniProtKB-UniRule"/>
</dbReference>
<dbReference type="SUPFAM" id="SSF53623">
    <property type="entry name" value="MurD-like peptide ligases, catalytic domain"/>
    <property type="match status" value="1"/>
</dbReference>
<dbReference type="AlphaFoldDB" id="N0B7C2"/>
<dbReference type="SUPFAM" id="SSF53244">
    <property type="entry name" value="MurD-like peptide ligases, peptide-binding domain"/>
    <property type="match status" value="1"/>
</dbReference>
<evidence type="ECO:0000256" key="14">
    <source>
        <dbReference type="HAMAP-Rule" id="MF_00046"/>
    </source>
</evidence>
<evidence type="ECO:0000259" key="15">
    <source>
        <dbReference type="Pfam" id="PF01225"/>
    </source>
</evidence>
<keyword evidence="9 14" id="KW-0133">Cell shape</keyword>
<keyword evidence="4 14" id="KW-0963">Cytoplasm</keyword>
<protein>
    <recommendedName>
        <fullName evidence="3 14">UDP-N-acetylmuramate--L-alanine ligase</fullName>
        <ecNumber evidence="3 14">6.3.2.8</ecNumber>
    </recommendedName>
    <alternativeName>
        <fullName evidence="14">UDP-N-acetylmuramoyl-L-alanine synthetase</fullName>
    </alternativeName>
</protein>
<reference evidence="18 19" key="1">
    <citation type="journal article" date="2013" name="Genome Announc.">
        <title>Genome sequences for three denitrifying bacterial strains isolated from a uranium- and nitrate-contaminated subsurface environment.</title>
        <authorList>
            <person name="Venkatramanan R."/>
            <person name="Prakash O."/>
            <person name="Woyke T."/>
            <person name="Chain P."/>
            <person name="Goodwin L.A."/>
            <person name="Watson D."/>
            <person name="Brooks S."/>
            <person name="Kostka J.E."/>
            <person name="Green S.J."/>
        </authorList>
    </citation>
    <scope>NUCLEOTIDE SEQUENCE [LARGE SCALE GENOMIC DNA]</scope>
    <source>
        <strain evidence="18 19">1NES1</strain>
    </source>
</reference>
<dbReference type="Gene3D" id="3.90.190.20">
    <property type="entry name" value="Mur ligase, C-terminal domain"/>
    <property type="match status" value="1"/>
</dbReference>
<feature type="binding site" evidence="14">
    <location>
        <begin position="136"/>
        <end position="142"/>
    </location>
    <ligand>
        <name>ATP</name>
        <dbReference type="ChEBI" id="CHEBI:30616"/>
    </ligand>
</feature>
<dbReference type="InterPro" id="IPR000713">
    <property type="entry name" value="Mur_ligase_N"/>
</dbReference>
<keyword evidence="10 14" id="KW-0573">Peptidoglycan synthesis</keyword>
<dbReference type="InterPro" id="IPR036615">
    <property type="entry name" value="Mur_ligase_C_dom_sf"/>
</dbReference>
<evidence type="ECO:0000256" key="5">
    <source>
        <dbReference type="ARBA" id="ARBA00022598"/>
    </source>
</evidence>
<dbReference type="Gene3D" id="3.40.50.720">
    <property type="entry name" value="NAD(P)-binding Rossmann-like Domain"/>
    <property type="match status" value="1"/>
</dbReference>
<evidence type="ECO:0000256" key="1">
    <source>
        <dbReference type="ARBA" id="ARBA00004496"/>
    </source>
</evidence>
<keyword evidence="12 14" id="KW-0961">Cell wall biogenesis/degradation</keyword>
<dbReference type="PANTHER" id="PTHR43445:SF3">
    <property type="entry name" value="UDP-N-ACETYLMURAMATE--L-ALANINE LIGASE"/>
    <property type="match status" value="1"/>
</dbReference>
<dbReference type="GO" id="GO:0008360">
    <property type="term" value="P:regulation of cell shape"/>
    <property type="evidence" value="ECO:0007669"/>
    <property type="project" value="UniProtKB-KW"/>
</dbReference>
<evidence type="ECO:0000256" key="8">
    <source>
        <dbReference type="ARBA" id="ARBA00022840"/>
    </source>
</evidence>
<dbReference type="InterPro" id="IPR013221">
    <property type="entry name" value="Mur_ligase_cen"/>
</dbReference>
<dbReference type="GO" id="GO:0005737">
    <property type="term" value="C:cytoplasm"/>
    <property type="evidence" value="ECO:0007669"/>
    <property type="project" value="UniProtKB-SubCell"/>
</dbReference>
<accession>N0B7C2</accession>
<dbReference type="HAMAP" id="MF_00046">
    <property type="entry name" value="MurC"/>
    <property type="match status" value="1"/>
</dbReference>
<dbReference type="KEGG" id="hdt:HYPDE_23753"/>
<dbReference type="HOGENOM" id="CLU_028104_2_2_5"/>
<keyword evidence="11 14" id="KW-0131">Cell cycle</keyword>
<evidence type="ECO:0000256" key="13">
    <source>
        <dbReference type="ARBA" id="ARBA00047833"/>
    </source>
</evidence>
<comment type="pathway">
    <text evidence="2 14">Cell wall biogenesis; peptidoglycan biosynthesis.</text>
</comment>
<dbReference type="InterPro" id="IPR036565">
    <property type="entry name" value="Mur-like_cat_sf"/>
</dbReference>
<dbReference type="EMBL" id="CP005587">
    <property type="protein sequence ID" value="AGK56436.1"/>
    <property type="molecule type" value="Genomic_DNA"/>
</dbReference>
<evidence type="ECO:0000256" key="6">
    <source>
        <dbReference type="ARBA" id="ARBA00022618"/>
    </source>
</evidence>
<dbReference type="GO" id="GO:0071555">
    <property type="term" value="P:cell wall organization"/>
    <property type="evidence" value="ECO:0007669"/>
    <property type="project" value="UniProtKB-KW"/>
</dbReference>
<dbReference type="PANTHER" id="PTHR43445">
    <property type="entry name" value="UDP-N-ACETYLMURAMATE--L-ALANINE LIGASE-RELATED"/>
    <property type="match status" value="1"/>
</dbReference>
<comment type="similarity">
    <text evidence="14">Belongs to the MurCDEF family.</text>
</comment>
<dbReference type="UniPathway" id="UPA00219"/>
<dbReference type="Pfam" id="PF01225">
    <property type="entry name" value="Mur_ligase"/>
    <property type="match status" value="1"/>
</dbReference>
<evidence type="ECO:0000256" key="7">
    <source>
        <dbReference type="ARBA" id="ARBA00022741"/>
    </source>
</evidence>
<keyword evidence="6 14" id="KW-0132">Cell division</keyword>
<dbReference type="EC" id="6.3.2.8" evidence="3 14"/>
<dbReference type="SUPFAM" id="SSF51984">
    <property type="entry name" value="MurCD N-terminal domain"/>
    <property type="match status" value="1"/>
</dbReference>
<comment type="catalytic activity">
    <reaction evidence="13 14">
        <text>UDP-N-acetyl-alpha-D-muramate + L-alanine + ATP = UDP-N-acetyl-alpha-D-muramoyl-L-alanine + ADP + phosphate + H(+)</text>
        <dbReference type="Rhea" id="RHEA:23372"/>
        <dbReference type="ChEBI" id="CHEBI:15378"/>
        <dbReference type="ChEBI" id="CHEBI:30616"/>
        <dbReference type="ChEBI" id="CHEBI:43474"/>
        <dbReference type="ChEBI" id="CHEBI:57972"/>
        <dbReference type="ChEBI" id="CHEBI:70757"/>
        <dbReference type="ChEBI" id="CHEBI:83898"/>
        <dbReference type="ChEBI" id="CHEBI:456216"/>
        <dbReference type="EC" id="6.3.2.8"/>
    </reaction>
</comment>
<name>N0B7C2_9HYPH</name>
<keyword evidence="7 14" id="KW-0547">Nucleotide-binding</keyword>
<evidence type="ECO:0000256" key="11">
    <source>
        <dbReference type="ARBA" id="ARBA00023306"/>
    </source>
</evidence>
<dbReference type="InterPro" id="IPR050061">
    <property type="entry name" value="MurCDEF_pg_biosynth"/>
</dbReference>
<comment type="function">
    <text evidence="14">Cell wall formation.</text>
</comment>
<evidence type="ECO:0000256" key="12">
    <source>
        <dbReference type="ARBA" id="ARBA00023316"/>
    </source>
</evidence>
<feature type="domain" description="Mur ligase central" evidence="17">
    <location>
        <begin position="134"/>
        <end position="324"/>
    </location>
</feature>
<dbReference type="InterPro" id="IPR004101">
    <property type="entry name" value="Mur_ligase_C"/>
</dbReference>
<dbReference type="Pfam" id="PF08245">
    <property type="entry name" value="Mur_ligase_M"/>
    <property type="match status" value="1"/>
</dbReference>
<keyword evidence="8 14" id="KW-0067">ATP-binding</keyword>
<comment type="subcellular location">
    <subcellularLocation>
        <location evidence="1 14">Cytoplasm</location>
    </subcellularLocation>
</comment>